<evidence type="ECO:0000313" key="2">
    <source>
        <dbReference type="EMBL" id="CAB4032559.1"/>
    </source>
</evidence>
<sequence length="440" mass="50740">MKGEQGRNVPFDENQFRRENVQPAPNEEGDDMVAEDVDLMNDSRESGTGDGDRKIYINAMIEQAELGRNPRKGGKGPSEKRFIFNGVNICPKAWCAVQGISKTCFFEHRKAIQEYEVHDTTAKLSRRAEREKYYKHGFKAKHEPKKYLSIIIDGMDQSKHNLSHFQVTTKVDSTATRLKTHVTGVLANCHSMASAFLDNCEWPHDSNLTINILMRTLLLFQGKLDKLPPVMYLQMDNCYRECKNKFVLGFLAILVKMGLFRKIKLSFLMVGHTHEDIDQMFSCFSRHLAKHDARTIPELFAEMESSYTPKPSCEQLRCMFDVKKWMDGYVEDKISGHVHQQQFKFEMKNGKVLTFYKKWSTSKDWILLKPKDNPDPEYTIVQSIPNGSPTLIKPSFDPLILTKITHDLVKFNAKFDDGTINWWTTLIKNLESGTDLPIPW</sequence>
<feature type="domain" description="DUF7869" evidence="1">
    <location>
        <begin position="172"/>
        <end position="361"/>
    </location>
</feature>
<gene>
    <name evidence="2" type="ORF">PACLA_8A077484</name>
</gene>
<dbReference type="Pfam" id="PF25273">
    <property type="entry name" value="DUF7869"/>
    <property type="match status" value="1"/>
</dbReference>
<protein>
    <recommendedName>
        <fullName evidence="1">DUF7869 domain-containing protein</fullName>
    </recommendedName>
</protein>
<accession>A0A6S7LII6</accession>
<dbReference type="AlphaFoldDB" id="A0A6S7LII6"/>
<evidence type="ECO:0000259" key="1">
    <source>
        <dbReference type="Pfam" id="PF25273"/>
    </source>
</evidence>
<organism evidence="2 3">
    <name type="scientific">Paramuricea clavata</name>
    <name type="common">Red gorgonian</name>
    <name type="synonym">Violescent sea-whip</name>
    <dbReference type="NCBI Taxonomy" id="317549"/>
    <lineage>
        <taxon>Eukaryota</taxon>
        <taxon>Metazoa</taxon>
        <taxon>Cnidaria</taxon>
        <taxon>Anthozoa</taxon>
        <taxon>Octocorallia</taxon>
        <taxon>Malacalcyonacea</taxon>
        <taxon>Plexauridae</taxon>
        <taxon>Paramuricea</taxon>
    </lineage>
</organism>
<proteinExistence type="predicted"/>
<name>A0A6S7LII6_PARCT</name>
<reference evidence="2" key="1">
    <citation type="submission" date="2020-04" db="EMBL/GenBank/DDBJ databases">
        <authorList>
            <person name="Alioto T."/>
            <person name="Alioto T."/>
            <person name="Gomez Garrido J."/>
        </authorList>
    </citation>
    <scope>NUCLEOTIDE SEQUENCE</scope>
    <source>
        <strain evidence="2">A484AB</strain>
    </source>
</reference>
<keyword evidence="3" id="KW-1185">Reference proteome</keyword>
<dbReference type="Proteomes" id="UP001152795">
    <property type="component" value="Unassembled WGS sequence"/>
</dbReference>
<dbReference type="OrthoDB" id="5984528at2759"/>
<dbReference type="PANTHER" id="PTHR33153">
    <property type="entry name" value="MYND-TYPE DOMAIN-CONTAINING PROTEIN"/>
    <property type="match status" value="1"/>
</dbReference>
<dbReference type="InterPro" id="IPR057191">
    <property type="entry name" value="DUF7869"/>
</dbReference>
<dbReference type="PANTHER" id="PTHR33153:SF3">
    <property type="entry name" value="TRAFFICKING PROTEIN PARTICLE COMPLEX SUBUNIT 11 DOMAIN-CONTAINING PROTEIN"/>
    <property type="match status" value="1"/>
</dbReference>
<comment type="caution">
    <text evidence="2">The sequence shown here is derived from an EMBL/GenBank/DDBJ whole genome shotgun (WGS) entry which is preliminary data.</text>
</comment>
<evidence type="ECO:0000313" key="3">
    <source>
        <dbReference type="Proteomes" id="UP001152795"/>
    </source>
</evidence>
<dbReference type="EMBL" id="CACRXK020018492">
    <property type="protein sequence ID" value="CAB4032559.1"/>
    <property type="molecule type" value="Genomic_DNA"/>
</dbReference>